<dbReference type="InterPro" id="IPR029058">
    <property type="entry name" value="AB_hydrolase_fold"/>
</dbReference>
<sequence length="366" mass="41762">MKQFCAAIVLLLLVVQTTVAQSLKPGFSKEEYLELLSVFAGQADTLKPGPNYIEPSKNYERQYRSPEVGLKNRWDFWLSRDKQTMVISLRGTVNNAVSWLENFYSAMIPASGVIKLNDSTTFNYKFAKDSKASVHVGWAVGIASLAPDIVEKIKNQYRQTGTKNLYVIGHSQGGALAFLLTSYLKYQIADGELPNELVLKTYCSAAPKPGNIFYAYDFDYLTRGGWAFNVVNAADWVPETPFSLQTLDDFNQLNPFSNVNEALKKQKPFYVRWYLQHAFRKLDKSSKKSRKNFDKYLGKTLFKQVKKTLLQMQEPAYAPSMNYMRAGIPIVLQPDEAYYKLYPDTGTNVFIHHALKPYAYLVEKIY</sequence>
<dbReference type="RefSeq" id="WP_093326327.1">
    <property type="nucleotide sequence ID" value="NZ_FOAF01000003.1"/>
</dbReference>
<dbReference type="InterPro" id="IPR051218">
    <property type="entry name" value="Sec_MonoDiacylglyc_Lipase"/>
</dbReference>
<organism evidence="3 4">
    <name type="scientific">Olivibacter domesticus</name>
    <name type="common">Pseudosphingobacterium domesticum</name>
    <dbReference type="NCBI Taxonomy" id="407022"/>
    <lineage>
        <taxon>Bacteria</taxon>
        <taxon>Pseudomonadati</taxon>
        <taxon>Bacteroidota</taxon>
        <taxon>Sphingobacteriia</taxon>
        <taxon>Sphingobacteriales</taxon>
        <taxon>Sphingobacteriaceae</taxon>
        <taxon>Olivibacter</taxon>
    </lineage>
</organism>
<reference evidence="4" key="1">
    <citation type="submission" date="2016-10" db="EMBL/GenBank/DDBJ databases">
        <authorList>
            <person name="Varghese N."/>
            <person name="Submissions S."/>
        </authorList>
    </citation>
    <scope>NUCLEOTIDE SEQUENCE [LARGE SCALE GENOMIC DNA]</scope>
    <source>
        <strain evidence="4">DSM 18733</strain>
    </source>
</reference>
<dbReference type="Proteomes" id="UP000199421">
    <property type="component" value="Unassembled WGS sequence"/>
</dbReference>
<dbReference type="PANTHER" id="PTHR45856:SF24">
    <property type="entry name" value="FUNGAL LIPASE-LIKE DOMAIN-CONTAINING PROTEIN"/>
    <property type="match status" value="1"/>
</dbReference>
<accession>A0A1H7SFX3</accession>
<keyword evidence="1" id="KW-0732">Signal</keyword>
<gene>
    <name evidence="3" type="ORF">SAMN05661044_03183</name>
</gene>
<evidence type="ECO:0000313" key="3">
    <source>
        <dbReference type="EMBL" id="SEL70604.1"/>
    </source>
</evidence>
<feature type="signal peptide" evidence="1">
    <location>
        <begin position="1"/>
        <end position="20"/>
    </location>
</feature>
<dbReference type="SUPFAM" id="SSF53474">
    <property type="entry name" value="alpha/beta-Hydrolases"/>
    <property type="match status" value="1"/>
</dbReference>
<dbReference type="Gene3D" id="3.40.50.1820">
    <property type="entry name" value="alpha/beta hydrolase"/>
    <property type="match status" value="1"/>
</dbReference>
<dbReference type="GO" id="GO:0006629">
    <property type="term" value="P:lipid metabolic process"/>
    <property type="evidence" value="ECO:0007669"/>
    <property type="project" value="InterPro"/>
</dbReference>
<dbReference type="STRING" id="407022.SAMN05661044_03183"/>
<feature type="domain" description="Fungal lipase-type" evidence="2">
    <location>
        <begin position="86"/>
        <end position="242"/>
    </location>
</feature>
<evidence type="ECO:0000259" key="2">
    <source>
        <dbReference type="Pfam" id="PF01764"/>
    </source>
</evidence>
<evidence type="ECO:0000256" key="1">
    <source>
        <dbReference type="SAM" id="SignalP"/>
    </source>
</evidence>
<dbReference type="AlphaFoldDB" id="A0A1H7SFX3"/>
<dbReference type="EMBL" id="FOAF01000003">
    <property type="protein sequence ID" value="SEL70604.1"/>
    <property type="molecule type" value="Genomic_DNA"/>
</dbReference>
<protein>
    <submittedName>
        <fullName evidence="3">Lipase (Class 3)</fullName>
    </submittedName>
</protein>
<dbReference type="Pfam" id="PF01764">
    <property type="entry name" value="Lipase_3"/>
    <property type="match status" value="1"/>
</dbReference>
<evidence type="ECO:0000313" key="4">
    <source>
        <dbReference type="Proteomes" id="UP000199421"/>
    </source>
</evidence>
<dbReference type="PANTHER" id="PTHR45856">
    <property type="entry name" value="ALPHA/BETA-HYDROLASES SUPERFAMILY PROTEIN"/>
    <property type="match status" value="1"/>
</dbReference>
<proteinExistence type="predicted"/>
<name>A0A1H7SFX3_OLID1</name>
<dbReference type="OrthoDB" id="927373at2"/>
<dbReference type="CDD" id="cd00519">
    <property type="entry name" value="Lipase_3"/>
    <property type="match status" value="1"/>
</dbReference>
<dbReference type="InterPro" id="IPR002921">
    <property type="entry name" value="Fungal_lipase-type"/>
</dbReference>
<keyword evidence="4" id="KW-1185">Reference proteome</keyword>
<feature type="chain" id="PRO_5011611022" evidence="1">
    <location>
        <begin position="21"/>
        <end position="366"/>
    </location>
</feature>